<dbReference type="InterPro" id="IPR055558">
    <property type="entry name" value="DUF7134"/>
</dbReference>
<evidence type="ECO:0000256" key="1">
    <source>
        <dbReference type="ARBA" id="ARBA00000085"/>
    </source>
</evidence>
<evidence type="ECO:0000313" key="15">
    <source>
        <dbReference type="Proteomes" id="UP000438182"/>
    </source>
</evidence>
<feature type="domain" description="DUF7134" evidence="13">
    <location>
        <begin position="39"/>
        <end position="149"/>
    </location>
</feature>
<dbReference type="Pfam" id="PF07730">
    <property type="entry name" value="HisKA_3"/>
    <property type="match status" value="1"/>
</dbReference>
<dbReference type="GO" id="GO:0046983">
    <property type="term" value="F:protein dimerization activity"/>
    <property type="evidence" value="ECO:0007669"/>
    <property type="project" value="InterPro"/>
</dbReference>
<keyword evidence="6 14" id="KW-0418">Kinase</keyword>
<dbReference type="InterPro" id="IPR036890">
    <property type="entry name" value="HATPase_C_sf"/>
</dbReference>
<dbReference type="InterPro" id="IPR050482">
    <property type="entry name" value="Sensor_HK_TwoCompSys"/>
</dbReference>
<gene>
    <name evidence="14" type="ORF">GB864_11425</name>
</gene>
<keyword evidence="3" id="KW-0597">Phosphoprotein</keyword>
<dbReference type="AlphaFoldDB" id="A0A6I4P6B9"/>
<evidence type="ECO:0000256" key="10">
    <source>
        <dbReference type="SAM" id="Phobius"/>
    </source>
</evidence>
<feature type="transmembrane region" description="Helical" evidence="10">
    <location>
        <begin position="114"/>
        <end position="131"/>
    </location>
</feature>
<evidence type="ECO:0000256" key="6">
    <source>
        <dbReference type="ARBA" id="ARBA00022777"/>
    </source>
</evidence>
<comment type="catalytic activity">
    <reaction evidence="1">
        <text>ATP + protein L-histidine = ADP + protein N-phospho-L-histidine.</text>
        <dbReference type="EC" id="2.7.13.3"/>
    </reaction>
</comment>
<feature type="coiled-coil region" evidence="9">
    <location>
        <begin position="209"/>
        <end position="236"/>
    </location>
</feature>
<dbReference type="PANTHER" id="PTHR24421">
    <property type="entry name" value="NITRATE/NITRITE SENSOR PROTEIN NARX-RELATED"/>
    <property type="match status" value="1"/>
</dbReference>
<evidence type="ECO:0000256" key="9">
    <source>
        <dbReference type="SAM" id="Coils"/>
    </source>
</evidence>
<keyword evidence="5" id="KW-0547">Nucleotide-binding</keyword>
<dbReference type="Pfam" id="PF02518">
    <property type="entry name" value="HATPase_c"/>
    <property type="match status" value="1"/>
</dbReference>
<evidence type="ECO:0000259" key="11">
    <source>
        <dbReference type="Pfam" id="PF02518"/>
    </source>
</evidence>
<dbReference type="PANTHER" id="PTHR24421:SF10">
    <property type="entry name" value="NITRATE_NITRITE SENSOR PROTEIN NARQ"/>
    <property type="match status" value="1"/>
</dbReference>
<evidence type="ECO:0000256" key="5">
    <source>
        <dbReference type="ARBA" id="ARBA00022741"/>
    </source>
</evidence>
<sequence>MTAATVPLRFRAGAATPAPPVVPGVEWVRPRPDARGIRNDAILAALIAAGMVVGIFLTHDARIWSDPAPWWASVVWIAASSVPLIWRRVQPELVALVVCLAYGFGTTFQAIELVFSQIALFMVVYAVGAWGRNRMRAGIVRGVIVVGEFTWLFVVLLQSSNIVDPPDARPDAVLSPYVAYSLIQIITNMLFFGGAWLFGDRSYAAAREHAALEQRTAELSAERERSRDQAVRLERVRIARELHDSVAHHVSVMGVQAGAARRVLERDPAAATSALTSIESSAREAVDELHRLLGTLREAGSSADGVDPAGASASTLNVARIGDLVAETREAGLPVEFTELGEARPAPPSIQVAGYRIAQEALTNVRKHAGPTARADVRVRWSTSAVEIEVVNTGTTASRSGSRAEGLGLIGMRERVDALGGSLETGPRSQGGYLVRASLPLTAATAADPATDAAPERSE</sequence>
<dbReference type="Gene3D" id="1.20.5.1930">
    <property type="match status" value="1"/>
</dbReference>
<proteinExistence type="predicted"/>
<feature type="transmembrane region" description="Helical" evidence="10">
    <location>
        <begin position="93"/>
        <end position="108"/>
    </location>
</feature>
<dbReference type="Proteomes" id="UP000438182">
    <property type="component" value="Unassembled WGS sequence"/>
</dbReference>
<dbReference type="CDD" id="cd16917">
    <property type="entry name" value="HATPase_UhpB-NarQ-NarX-like"/>
    <property type="match status" value="1"/>
</dbReference>
<evidence type="ECO:0000256" key="7">
    <source>
        <dbReference type="ARBA" id="ARBA00022840"/>
    </source>
</evidence>
<dbReference type="EC" id="2.7.13.3" evidence="2"/>
<dbReference type="Gene3D" id="3.30.565.10">
    <property type="entry name" value="Histidine kinase-like ATPase, C-terminal domain"/>
    <property type="match status" value="1"/>
</dbReference>
<dbReference type="GO" id="GO:0005524">
    <property type="term" value="F:ATP binding"/>
    <property type="evidence" value="ECO:0007669"/>
    <property type="project" value="UniProtKB-KW"/>
</dbReference>
<evidence type="ECO:0000256" key="3">
    <source>
        <dbReference type="ARBA" id="ARBA00022553"/>
    </source>
</evidence>
<keyword evidence="7" id="KW-0067">ATP-binding</keyword>
<comment type="caution">
    <text evidence="14">The sequence shown here is derived from an EMBL/GenBank/DDBJ whole genome shotgun (WGS) entry which is preliminary data.</text>
</comment>
<keyword evidence="15" id="KW-1185">Reference proteome</keyword>
<evidence type="ECO:0000256" key="4">
    <source>
        <dbReference type="ARBA" id="ARBA00022679"/>
    </source>
</evidence>
<dbReference type="SUPFAM" id="SSF55874">
    <property type="entry name" value="ATPase domain of HSP90 chaperone/DNA topoisomerase II/histidine kinase"/>
    <property type="match status" value="1"/>
</dbReference>
<keyword evidence="10" id="KW-1133">Transmembrane helix</keyword>
<keyword evidence="10" id="KW-0472">Membrane</keyword>
<feature type="transmembrane region" description="Helical" evidence="10">
    <location>
        <begin position="70"/>
        <end position="86"/>
    </location>
</feature>
<keyword evidence="9" id="KW-0175">Coiled coil</keyword>
<evidence type="ECO:0000256" key="8">
    <source>
        <dbReference type="ARBA" id="ARBA00023012"/>
    </source>
</evidence>
<name>A0A6I4P6B9_9MICO</name>
<dbReference type="RefSeq" id="WP_160425138.1">
    <property type="nucleotide sequence ID" value="NZ_WSTA01000049.1"/>
</dbReference>
<evidence type="ECO:0000259" key="13">
    <source>
        <dbReference type="Pfam" id="PF23539"/>
    </source>
</evidence>
<evidence type="ECO:0000259" key="12">
    <source>
        <dbReference type="Pfam" id="PF07730"/>
    </source>
</evidence>
<dbReference type="EMBL" id="WSTA01000049">
    <property type="protein sequence ID" value="MWB99154.1"/>
    <property type="molecule type" value="Genomic_DNA"/>
</dbReference>
<accession>A0A6I4P6B9</accession>
<keyword evidence="8" id="KW-0902">Two-component regulatory system</keyword>
<feature type="transmembrane region" description="Helical" evidence="10">
    <location>
        <begin position="177"/>
        <end position="198"/>
    </location>
</feature>
<dbReference type="GO" id="GO:0000155">
    <property type="term" value="F:phosphorelay sensor kinase activity"/>
    <property type="evidence" value="ECO:0007669"/>
    <property type="project" value="InterPro"/>
</dbReference>
<keyword evidence="10" id="KW-0812">Transmembrane</keyword>
<reference evidence="14 15" key="1">
    <citation type="submission" date="2019-12" db="EMBL/GenBank/DDBJ databases">
        <authorList>
            <person name="Kim Y.S."/>
        </authorList>
    </citation>
    <scope>NUCLEOTIDE SEQUENCE [LARGE SCALE GENOMIC DNA]</scope>
    <source>
        <strain evidence="14 15">MMS17-SY077</strain>
    </source>
</reference>
<evidence type="ECO:0000313" key="14">
    <source>
        <dbReference type="EMBL" id="MWB99154.1"/>
    </source>
</evidence>
<dbReference type="InterPro" id="IPR011712">
    <property type="entry name" value="Sig_transdc_His_kin_sub3_dim/P"/>
</dbReference>
<feature type="domain" description="Histidine kinase/HSP90-like ATPase" evidence="11">
    <location>
        <begin position="355"/>
        <end position="442"/>
    </location>
</feature>
<organism evidence="14 15">
    <name type="scientific">Agromyces seonyuensis</name>
    <dbReference type="NCBI Taxonomy" id="2662446"/>
    <lineage>
        <taxon>Bacteria</taxon>
        <taxon>Bacillati</taxon>
        <taxon>Actinomycetota</taxon>
        <taxon>Actinomycetes</taxon>
        <taxon>Micrococcales</taxon>
        <taxon>Microbacteriaceae</taxon>
        <taxon>Agromyces</taxon>
    </lineage>
</organism>
<dbReference type="Pfam" id="PF23539">
    <property type="entry name" value="DUF7134"/>
    <property type="match status" value="1"/>
</dbReference>
<protein>
    <recommendedName>
        <fullName evidence="2">histidine kinase</fullName>
        <ecNumber evidence="2">2.7.13.3</ecNumber>
    </recommendedName>
</protein>
<dbReference type="InterPro" id="IPR003594">
    <property type="entry name" value="HATPase_dom"/>
</dbReference>
<dbReference type="GO" id="GO:0016020">
    <property type="term" value="C:membrane"/>
    <property type="evidence" value="ECO:0007669"/>
    <property type="project" value="InterPro"/>
</dbReference>
<feature type="transmembrane region" description="Helical" evidence="10">
    <location>
        <begin position="138"/>
        <end position="157"/>
    </location>
</feature>
<feature type="domain" description="Signal transduction histidine kinase subgroup 3 dimerisation and phosphoacceptor" evidence="12">
    <location>
        <begin position="234"/>
        <end position="299"/>
    </location>
</feature>
<feature type="transmembrane region" description="Helical" evidence="10">
    <location>
        <begin position="41"/>
        <end position="58"/>
    </location>
</feature>
<evidence type="ECO:0000256" key="2">
    <source>
        <dbReference type="ARBA" id="ARBA00012438"/>
    </source>
</evidence>
<keyword evidence="4" id="KW-0808">Transferase</keyword>